<reference evidence="4 5" key="1">
    <citation type="submission" date="2017-11" db="EMBL/GenBank/DDBJ databases">
        <title>Evolution of Phototrophy in the Chloroflexi Phylum Driven by Horizontal Gene Transfer.</title>
        <authorList>
            <person name="Ward L.M."/>
            <person name="Hemp J."/>
            <person name="Shih P.M."/>
            <person name="Mcglynn S.E."/>
            <person name="Fischer W."/>
        </authorList>
    </citation>
    <scope>NUCLEOTIDE SEQUENCE [LARGE SCALE GENOMIC DNA]</scope>
    <source>
        <strain evidence="3">CP1_1M</strain>
        <strain evidence="2">JP3_13</strain>
    </source>
</reference>
<accession>A0A2M8PD24</accession>
<name>A0A2M8PWS2_9CHLR</name>
<comment type="caution">
    <text evidence="3">The sequence shown here is derived from an EMBL/GenBank/DDBJ whole genome shotgun (WGS) entry which is preliminary data.</text>
</comment>
<dbReference type="PANTHER" id="PTHR43036">
    <property type="entry name" value="OSJNBB0011N17.9 PROTEIN"/>
    <property type="match status" value="1"/>
</dbReference>
<gene>
    <name evidence="2" type="ORF">CUN49_10505</name>
    <name evidence="3" type="ORF">CUN50_05815</name>
</gene>
<dbReference type="InterPro" id="IPR029063">
    <property type="entry name" value="SAM-dependent_MTases_sf"/>
</dbReference>
<dbReference type="SUPFAM" id="SSF53335">
    <property type="entry name" value="S-adenosyl-L-methionine-dependent methyltransferases"/>
    <property type="match status" value="1"/>
</dbReference>
<evidence type="ECO:0000313" key="3">
    <source>
        <dbReference type="EMBL" id="PJF41972.1"/>
    </source>
</evidence>
<dbReference type="Proteomes" id="UP000229681">
    <property type="component" value="Unassembled WGS sequence"/>
</dbReference>
<dbReference type="EMBL" id="PGTL01000045">
    <property type="protein sequence ID" value="PJF41972.1"/>
    <property type="molecule type" value="Genomic_DNA"/>
</dbReference>
<evidence type="ECO:0000313" key="5">
    <source>
        <dbReference type="Proteomes" id="UP000229681"/>
    </source>
</evidence>
<accession>A0A2M8PWS2</accession>
<sequence length="223" mass="25016">MSRVRSRSAVQFPPEYFRRYDESSDELFYSLPRLVVHIDDEAIAAVTQLYSELLPESGQVLDLMSSWRSHLPHSFKGKVSALGMNAEEMRQNPQVDTFVVQNLNRTPQLPYADQTFDGAVCTVSVQYLVDPIAVFKEVRRTLKPEAPFIITFSNRCFPTKAVAIWQVTSMAQKAALVASYLEAAGFAEIRAEDRSPQARRGWFGAGSGDPVIGVWGRRPLSDL</sequence>
<protein>
    <submittedName>
        <fullName evidence="3">Methyltransferase type 11</fullName>
    </submittedName>
</protein>
<dbReference type="GO" id="GO:0008757">
    <property type="term" value="F:S-adenosylmethionine-dependent methyltransferase activity"/>
    <property type="evidence" value="ECO:0007669"/>
    <property type="project" value="InterPro"/>
</dbReference>
<feature type="domain" description="Methyltransferase type 11" evidence="1">
    <location>
        <begin position="88"/>
        <end position="149"/>
    </location>
</feature>
<evidence type="ECO:0000313" key="4">
    <source>
        <dbReference type="Proteomes" id="UP000228947"/>
    </source>
</evidence>
<proteinExistence type="predicted"/>
<organism evidence="3 4">
    <name type="scientific">Candidatus Thermofonsia Clade 1 bacterium</name>
    <dbReference type="NCBI Taxonomy" id="2364210"/>
    <lineage>
        <taxon>Bacteria</taxon>
        <taxon>Bacillati</taxon>
        <taxon>Chloroflexota</taxon>
        <taxon>Candidatus Thermofontia</taxon>
        <taxon>Candidatus Thermofonsia Clade 1</taxon>
    </lineage>
</organism>
<dbReference type="PANTHER" id="PTHR43036:SF2">
    <property type="entry name" value="OS04G0481300 PROTEIN"/>
    <property type="match status" value="1"/>
</dbReference>
<dbReference type="InterPro" id="IPR013216">
    <property type="entry name" value="Methyltransf_11"/>
</dbReference>
<keyword evidence="3" id="KW-0489">Methyltransferase</keyword>
<evidence type="ECO:0000259" key="1">
    <source>
        <dbReference type="Pfam" id="PF08241"/>
    </source>
</evidence>
<dbReference type="Gene3D" id="3.40.50.150">
    <property type="entry name" value="Vaccinia Virus protein VP39"/>
    <property type="match status" value="1"/>
</dbReference>
<dbReference type="EMBL" id="PGTM01000154">
    <property type="protein sequence ID" value="PJF35447.1"/>
    <property type="molecule type" value="Genomic_DNA"/>
</dbReference>
<dbReference type="GO" id="GO:0032259">
    <property type="term" value="P:methylation"/>
    <property type="evidence" value="ECO:0007669"/>
    <property type="project" value="UniProtKB-KW"/>
</dbReference>
<dbReference type="AlphaFoldDB" id="A0A2M8PWS2"/>
<evidence type="ECO:0000313" key="2">
    <source>
        <dbReference type="EMBL" id="PJF35447.1"/>
    </source>
</evidence>
<dbReference type="Proteomes" id="UP000228947">
    <property type="component" value="Unassembled WGS sequence"/>
</dbReference>
<keyword evidence="3" id="KW-0808">Transferase</keyword>
<dbReference type="Pfam" id="PF08241">
    <property type="entry name" value="Methyltransf_11"/>
    <property type="match status" value="1"/>
</dbReference>